<reference evidence="1 2" key="1">
    <citation type="journal article" date="2023" name="bioRxiv">
        <title>High-quality genome assemblies of four members of thePodospora anserinaspecies complex.</title>
        <authorList>
            <person name="Ament-Velasquez S.L."/>
            <person name="Vogan A.A."/>
            <person name="Wallerman O."/>
            <person name="Hartmann F."/>
            <person name="Gautier V."/>
            <person name="Silar P."/>
            <person name="Giraud T."/>
            <person name="Johannesson H."/>
        </authorList>
    </citation>
    <scope>NUCLEOTIDE SEQUENCE [LARGE SCALE GENOMIC DNA]</scope>
    <source>
        <strain evidence="1 2">CBS 112042</strain>
    </source>
</reference>
<evidence type="ECO:0000313" key="1">
    <source>
        <dbReference type="EMBL" id="KAK4642897.1"/>
    </source>
</evidence>
<proteinExistence type="predicted"/>
<comment type="caution">
    <text evidence="1">The sequence shown here is derived from an EMBL/GenBank/DDBJ whole genome shotgun (WGS) entry which is preliminary data.</text>
</comment>
<dbReference type="RefSeq" id="XP_062731873.1">
    <property type="nucleotide sequence ID" value="XM_062872591.1"/>
</dbReference>
<dbReference type="GeneID" id="87891815"/>
<sequence>MATTPNLHQTLHLTLKTFLHGPIEGTIQKNPSLLSSVLSPDCLRYIAPASFLASIGAPPDFSFDVATWEAQYASESRFIGTKSVDITHLVVDAETMTGAARTVYVDNLHLANGENEEVKLDVSWFVKFNENGEKITEVTEILDGLVFVEVHRRIWELKEEGKGKAGA</sequence>
<dbReference type="EMBL" id="JAFFGZ010000006">
    <property type="protein sequence ID" value="KAK4642897.1"/>
    <property type="molecule type" value="Genomic_DNA"/>
</dbReference>
<evidence type="ECO:0008006" key="3">
    <source>
        <dbReference type="Google" id="ProtNLM"/>
    </source>
</evidence>
<organism evidence="1 2">
    <name type="scientific">Podospora bellae-mahoneyi</name>
    <dbReference type="NCBI Taxonomy" id="2093777"/>
    <lineage>
        <taxon>Eukaryota</taxon>
        <taxon>Fungi</taxon>
        <taxon>Dikarya</taxon>
        <taxon>Ascomycota</taxon>
        <taxon>Pezizomycotina</taxon>
        <taxon>Sordariomycetes</taxon>
        <taxon>Sordariomycetidae</taxon>
        <taxon>Sordariales</taxon>
        <taxon>Podosporaceae</taxon>
        <taxon>Podospora</taxon>
    </lineage>
</organism>
<gene>
    <name evidence="1" type="ORF">QC761_0062220</name>
</gene>
<accession>A0ABR0FJ24</accession>
<evidence type="ECO:0000313" key="2">
    <source>
        <dbReference type="Proteomes" id="UP001322138"/>
    </source>
</evidence>
<keyword evidence="2" id="KW-1185">Reference proteome</keyword>
<protein>
    <recommendedName>
        <fullName evidence="3">SnoaL-like domain-containing protein</fullName>
    </recommendedName>
</protein>
<name>A0ABR0FJ24_9PEZI</name>
<dbReference type="Proteomes" id="UP001322138">
    <property type="component" value="Unassembled WGS sequence"/>
</dbReference>